<dbReference type="OrthoDB" id="2419400at2759"/>
<comment type="caution">
    <text evidence="3">The sequence shown here is derived from an EMBL/GenBank/DDBJ whole genome shotgun (WGS) entry which is preliminary data.</text>
</comment>
<accession>A0A9W6X8Q5</accession>
<protein>
    <submittedName>
        <fullName evidence="3">Unnamed protein product</fullName>
    </submittedName>
</protein>
<reference evidence="3" key="1">
    <citation type="submission" date="2023-04" db="EMBL/GenBank/DDBJ databases">
        <title>Phytophthora fragariaefolia NBRC 109709.</title>
        <authorList>
            <person name="Ichikawa N."/>
            <person name="Sato H."/>
            <person name="Tonouchi N."/>
        </authorList>
    </citation>
    <scope>NUCLEOTIDE SEQUENCE</scope>
    <source>
        <strain evidence="3">NBRC 109709</strain>
    </source>
</reference>
<evidence type="ECO:0000313" key="3">
    <source>
        <dbReference type="EMBL" id="GMF33688.1"/>
    </source>
</evidence>
<evidence type="ECO:0000313" key="4">
    <source>
        <dbReference type="Proteomes" id="UP001165121"/>
    </source>
</evidence>
<dbReference type="EMBL" id="BSXT01000762">
    <property type="protein sequence ID" value="GMF33688.1"/>
    <property type="molecule type" value="Genomic_DNA"/>
</dbReference>
<sequence length="2192" mass="247874">MDLESENGEVDFIQQITAILNEYQSHAAILLATVSPLFAVSRAAHGVATRSDRNIDDISMDSAQQWRIVQGIVGWNLSDLKRQIVLLSFDDKESWQTLVTIKNTTLSLTQLVCGPLVGVPNSIGAHFNEPVRPQTNPIEQLVVRHGAPDRRPQYIEMFSLGYSREASMSGRRASGADAPYVNFQAQLMPVQELRNIRRVVGPVVGCVSSRVARILIECDSEGEIACVAVDRLTLEEHRVVQRVKAYRPAIFSMTELTPGRSYNLSFQGLLNEEDGIVQTQHENLPAFRIIVVSEDRFLSETTKDVFSRFSPSYLGNVSSHFLPVVGKFQANVTVHLGCIAALTHDLRGKYRLLAQGQQRLPAATVMDSVRQCVRQHWNTPKTQQFLARGGHWFPSIGVLRELLTQQDIPILFLTMVRRALAEYEQVGDFRSHSNLPSEKYLYSLQGGVAVLMIDTTELILHNAELTPFVQSFEALLSVQQWKALEFWLQADQIGFTKDDEGNQDIAYNTLVIMCDLPLISQQEERQEMARMWDQHYKVEFGSAKAHRRAKVSDIIATSWSLYPKEQARLLHLIFRKLKRNSAFHVVFICSGSYASRTRIRENASQLSFDQIIVGSISKLTSSRLGQAAVTSPAFADKNLAESYSIEQEVPAGAINSQQYCALDLVPHPFGASSDVKFYVQNQGEARLILGPVIGRVTPRTARILVELDRPVQNLVCTLVDPGTSHRYTSRANVDALTPTILKIEGLQPGTRYAIEFESNTQSNTQWPRILANGMTSFSAQLAGHTSHYNGDYLGDHDDEKQQNFNPWYSIEEEYLSEPLSNPQLLVHLGGQVDMSRAFTDDELIGIVVRLVSCVESGGYDDDSEPFRLLRTELRYRMQEVYRVFWGVPPMKHLLGYCSNIMLLNEGSDLYFNQSNLRRLLSTNRNISVSDAALNVVVSILRGISFELWQLYQNQLWADLVERELKYGSKSSGNKSAFSNIFGINCMVIANVTHDAYEYCRVVEAENNVSAAPVTRATEEPSSIPSINLFSAASWKVIDEAMENSGAVLDAAQIRAAPTRPKNPVQQLVMIIAGDLMAWGGSKTFPALRSEIVKLFEKLFAWKFVDRIRREVAVICCRTKGSSITFEVTDEKIGENITLTCIGSISEARELLHRDLKKTKGAVPVTAKGAAISKGHFSKRFSYRSVTSTNPAASGSNSVVVGEEKHSPAKTDEINRAPARCRTFASYRFITDYRRGFYDETLRFFPPQVSLPKAILGPVIGRMVLNEAPKPETEEPLADGDPGNPVKLQFSVPILLEVNADARVVCVVTDILANQDVRVVQTLTRYHPHVFKISSLLPERRYVYHFEGIANSESRRGSFHTPPSSSEALNFLAVSSNFPEQMEETSDSLWAAISNRVQVSWCGLDMILHLGGQVPMHEAAFECFEWVNRKLKSRGNNAASADDTVTPFLRRKVRQRLQQRYRLCWNVPNVRETLAHTSNWFLRSQADVAPFFRNHEVPNTKAAQLVLSEAQQIVADYQLALMQQDTSTMTVATSEVLTPSLDVTLEEPHDVVLEKNQDSDARSGETKELESANGAPVGKIEGFKLNQDHKKDESGDDNINERIDTAQFIQTGEVGIFMCDMRSTPHDEVVTCNNRLLTPLTQQEQAVISEKQWMQLEKAMKKKSVMVLVLCMELPLILTDAKYADVMREEARFAGVDIDQDEPSGRWKFYDRQNVAQHWVSCRRQLEQLLNLLFRWKAKHRGRDVLVLSGGMRVGLETVLQDRDTKLSVRNLTVGPLTARVESDFSNMPLSGTACPTFLGGAQRDERFTFTHSVVSSKNYVLAHAIITREQSNQQGGAGEPGAEIRSANIETEFIADDTRVDAAHPVNRFRRFPAWWTNYVPMGKAVFWDDTVTMRAHSDDDVMSLSRYLREGREFTAALEVLFEKHQFAEAARMEELRSKHRRRQRGPEELRASLRAVFAELWKVLPDSHRQRVAYFRDDFVFDCLLGYLAPHLFESAAQDEEERPPLEFNAFSMLCREFIFNAGVLNLSLSMQQEDARRAIALQRAEARRQAAEREAQRVEQEQRRAEEEAELARLQREDPEQYAKRKLAEQEAAQQEKLAKAEAAREQRKAEKMRDVEEELAIAKEQRKLDKLAESSNDPLEFNRRRELLAARIRKFEERKRLREADEARRREKKEKKKRENAAQQKEAS</sequence>
<feature type="region of interest" description="Disordered" evidence="2">
    <location>
        <begin position="1546"/>
        <end position="1597"/>
    </location>
</feature>
<feature type="region of interest" description="Disordered" evidence="2">
    <location>
        <begin position="2163"/>
        <end position="2192"/>
    </location>
</feature>
<keyword evidence="4" id="KW-1185">Reference proteome</keyword>
<proteinExistence type="predicted"/>
<keyword evidence="1" id="KW-0175">Coiled coil</keyword>
<dbReference type="PANTHER" id="PTHR37031:SF2">
    <property type="entry name" value="PHOD-LIKE PHOSPHATASE METALLOPHOSPHATASE DOMAIN-CONTAINING PROTEIN"/>
    <property type="match status" value="1"/>
</dbReference>
<organism evidence="3 4">
    <name type="scientific">Phytophthora fragariaefolia</name>
    <dbReference type="NCBI Taxonomy" id="1490495"/>
    <lineage>
        <taxon>Eukaryota</taxon>
        <taxon>Sar</taxon>
        <taxon>Stramenopiles</taxon>
        <taxon>Oomycota</taxon>
        <taxon>Peronosporomycetes</taxon>
        <taxon>Peronosporales</taxon>
        <taxon>Peronosporaceae</taxon>
        <taxon>Phytophthora</taxon>
    </lineage>
</organism>
<feature type="compositionally biased region" description="Basic and acidic residues" evidence="2">
    <location>
        <begin position="1585"/>
        <end position="1597"/>
    </location>
</feature>
<feature type="compositionally biased region" description="Basic and acidic residues" evidence="2">
    <location>
        <begin position="2163"/>
        <end position="2173"/>
    </location>
</feature>
<feature type="region of interest" description="Disordered" evidence="2">
    <location>
        <begin position="1188"/>
        <end position="1211"/>
    </location>
</feature>
<evidence type="ECO:0000256" key="2">
    <source>
        <dbReference type="SAM" id="MobiDB-lite"/>
    </source>
</evidence>
<dbReference type="Proteomes" id="UP001165121">
    <property type="component" value="Unassembled WGS sequence"/>
</dbReference>
<dbReference type="PANTHER" id="PTHR37031">
    <property type="entry name" value="METALLOPHOSPHATASE BINDING DOMAIN PROTEIN"/>
    <property type="match status" value="1"/>
</dbReference>
<feature type="compositionally biased region" description="Basic and acidic residues" evidence="2">
    <location>
        <begin position="1201"/>
        <end position="1211"/>
    </location>
</feature>
<feature type="compositionally biased region" description="Polar residues" evidence="2">
    <location>
        <begin position="1188"/>
        <end position="1198"/>
    </location>
</feature>
<name>A0A9W6X8Q5_9STRA</name>
<feature type="region of interest" description="Disordered" evidence="2">
    <location>
        <begin position="2129"/>
        <end position="2148"/>
    </location>
</feature>
<feature type="compositionally biased region" description="Basic and acidic residues" evidence="2">
    <location>
        <begin position="1546"/>
        <end position="1569"/>
    </location>
</feature>
<feature type="coiled-coil region" evidence="1">
    <location>
        <begin position="2044"/>
        <end position="2129"/>
    </location>
</feature>
<gene>
    <name evidence="3" type="ORF">Pfra01_000841900</name>
</gene>
<evidence type="ECO:0000256" key="1">
    <source>
        <dbReference type="SAM" id="Coils"/>
    </source>
</evidence>